<organism evidence="1 2">
    <name type="scientific">Cohnella soli</name>
    <dbReference type="NCBI Taxonomy" id="425005"/>
    <lineage>
        <taxon>Bacteria</taxon>
        <taxon>Bacillati</taxon>
        <taxon>Bacillota</taxon>
        <taxon>Bacilli</taxon>
        <taxon>Bacillales</taxon>
        <taxon>Paenibacillaceae</taxon>
        <taxon>Cohnella</taxon>
    </lineage>
</organism>
<name>A0ABW0HKM5_9BACL</name>
<gene>
    <name evidence="1" type="ORF">ACFPOF_03475</name>
</gene>
<reference evidence="2" key="1">
    <citation type="journal article" date="2019" name="Int. J. Syst. Evol. Microbiol.">
        <title>The Global Catalogue of Microorganisms (GCM) 10K type strain sequencing project: providing services to taxonomists for standard genome sequencing and annotation.</title>
        <authorList>
            <consortium name="The Broad Institute Genomics Platform"/>
            <consortium name="The Broad Institute Genome Sequencing Center for Infectious Disease"/>
            <person name="Wu L."/>
            <person name="Ma J."/>
        </authorList>
    </citation>
    <scope>NUCLEOTIDE SEQUENCE [LARGE SCALE GENOMIC DNA]</scope>
    <source>
        <strain evidence="2">CGMCC 1.18575</strain>
    </source>
</reference>
<evidence type="ECO:0000313" key="2">
    <source>
        <dbReference type="Proteomes" id="UP001596113"/>
    </source>
</evidence>
<sequence length="199" mass="22534">MEKLIDQRRWIAQGETPSKRYVVELFEGSRGESDMALTLFDLLCDSTYSDTEDRESQIFELAKKLKDVASHDLGSMGIRAQVYSGVGLFFDNGTWQHADEAEEAAAVKFTNKEPVILDFWDEWTTMASLINCGYLKLYVKDESLTAAERKRLAKTLTIFENMNGVASAEAPAGYLQVTPEQFSNEPTWKPNYIPLAQRN</sequence>
<accession>A0ABW0HKM5</accession>
<dbReference type="RefSeq" id="WP_378129673.1">
    <property type="nucleotide sequence ID" value="NZ_JBHSMI010000006.1"/>
</dbReference>
<keyword evidence="2" id="KW-1185">Reference proteome</keyword>
<dbReference type="EMBL" id="JBHSMI010000006">
    <property type="protein sequence ID" value="MFC5401784.1"/>
    <property type="molecule type" value="Genomic_DNA"/>
</dbReference>
<dbReference type="Proteomes" id="UP001596113">
    <property type="component" value="Unassembled WGS sequence"/>
</dbReference>
<protein>
    <submittedName>
        <fullName evidence="1">Uncharacterized protein</fullName>
    </submittedName>
</protein>
<comment type="caution">
    <text evidence="1">The sequence shown here is derived from an EMBL/GenBank/DDBJ whole genome shotgun (WGS) entry which is preliminary data.</text>
</comment>
<proteinExistence type="predicted"/>
<evidence type="ECO:0000313" key="1">
    <source>
        <dbReference type="EMBL" id="MFC5401784.1"/>
    </source>
</evidence>